<gene>
    <name evidence="4" type="ORF">JCM19231_4757</name>
</gene>
<proteinExistence type="inferred from homology"/>
<keyword evidence="5" id="KW-1185">Reference proteome</keyword>
<accession>A0A0B8NUK5</accession>
<comment type="caution">
    <text evidence="4">The sequence shown here is derived from an EMBL/GenBank/DDBJ whole genome shotgun (WGS) entry which is preliminary data.</text>
</comment>
<keyword evidence="2" id="KW-0285">Flavoprotein</keyword>
<evidence type="ECO:0000256" key="1">
    <source>
        <dbReference type="ARBA" id="ARBA00008000"/>
    </source>
</evidence>
<evidence type="ECO:0000313" key="4">
    <source>
        <dbReference type="EMBL" id="GAM57596.1"/>
    </source>
</evidence>
<dbReference type="GO" id="GO:0050660">
    <property type="term" value="F:flavin adenine dinucleotide binding"/>
    <property type="evidence" value="ECO:0007669"/>
    <property type="project" value="InterPro"/>
</dbReference>
<protein>
    <submittedName>
        <fullName evidence="4">D-lactate dehydrogenase</fullName>
    </submittedName>
</protein>
<reference evidence="4 5" key="1">
    <citation type="submission" date="2015-01" db="EMBL/GenBank/DDBJ databases">
        <title>Vibrio sp. C1 JCM 19231 whole genome shotgun sequence.</title>
        <authorList>
            <person name="Sawabe T."/>
            <person name="Meirelles P."/>
            <person name="Feng G."/>
            <person name="Sayaka M."/>
            <person name="Hattori M."/>
            <person name="Ohkuma M."/>
        </authorList>
    </citation>
    <scope>NUCLEOTIDE SEQUENCE [LARGE SCALE GENOMIC DNA]</scope>
    <source>
        <strain evidence="5">JCM 19231</strain>
    </source>
</reference>
<evidence type="ECO:0000259" key="3">
    <source>
        <dbReference type="Pfam" id="PF01565"/>
    </source>
</evidence>
<dbReference type="Gene3D" id="3.30.465.10">
    <property type="match status" value="1"/>
</dbReference>
<reference evidence="4 5" key="2">
    <citation type="submission" date="2015-01" db="EMBL/GenBank/DDBJ databases">
        <authorList>
            <consortium name="NBRP consortium"/>
            <person name="Sawabe T."/>
            <person name="Meirelles P."/>
            <person name="Feng G."/>
            <person name="Sayaka M."/>
            <person name="Hattori M."/>
            <person name="Ohkuma M."/>
        </authorList>
    </citation>
    <scope>NUCLEOTIDE SEQUENCE [LARGE SCALE GENOMIC DNA]</scope>
    <source>
        <strain evidence="5">JCM 19231</strain>
    </source>
</reference>
<organism evidence="4 5">
    <name type="scientific">Vibrio ishigakensis</name>
    <dbReference type="NCBI Taxonomy" id="1481914"/>
    <lineage>
        <taxon>Bacteria</taxon>
        <taxon>Pseudomonadati</taxon>
        <taxon>Pseudomonadota</taxon>
        <taxon>Gammaproteobacteria</taxon>
        <taxon>Vibrionales</taxon>
        <taxon>Vibrionaceae</taxon>
        <taxon>Vibrio</taxon>
    </lineage>
</organism>
<evidence type="ECO:0000313" key="5">
    <source>
        <dbReference type="Proteomes" id="UP000031671"/>
    </source>
</evidence>
<dbReference type="InterPro" id="IPR016169">
    <property type="entry name" value="FAD-bd_PCMH_sub2"/>
</dbReference>
<dbReference type="GO" id="GO:1903457">
    <property type="term" value="P:lactate catabolic process"/>
    <property type="evidence" value="ECO:0007669"/>
    <property type="project" value="TreeGrafter"/>
</dbReference>
<dbReference type="InterPro" id="IPR006094">
    <property type="entry name" value="Oxid_FAD_bind_N"/>
</dbReference>
<dbReference type="PANTHER" id="PTHR11748:SF111">
    <property type="entry name" value="D-LACTATE DEHYDROGENASE, MITOCHONDRIAL-RELATED"/>
    <property type="match status" value="1"/>
</dbReference>
<sequence>MSLAPPYSSLKIQLSGFLKPEQIVDNPYLCLAYGTDASFYRLIPKLVLKLDNIEQVQKTIQACSEYGLAYTFRAAGTSLSGQAISDSVLITLTNEWRGHEIIDNGAKIRLEPGVVGQMPTAIYFPIARK</sequence>
<name>A0A0B8NUK5_9VIBR</name>
<dbReference type="Pfam" id="PF01565">
    <property type="entry name" value="FAD_binding_4"/>
    <property type="match status" value="1"/>
</dbReference>
<dbReference type="InterPro" id="IPR036318">
    <property type="entry name" value="FAD-bd_PCMH-like_sf"/>
</dbReference>
<keyword evidence="2" id="KW-0274">FAD</keyword>
<dbReference type="GO" id="GO:0004458">
    <property type="term" value="F:D-lactate dehydrogenase (cytochrome) activity"/>
    <property type="evidence" value="ECO:0007669"/>
    <property type="project" value="TreeGrafter"/>
</dbReference>
<comment type="similarity">
    <text evidence="1">Belongs to the FAD-binding oxidoreductase/transferase type 4 family.</text>
</comment>
<dbReference type="EMBL" id="BBRZ01000059">
    <property type="protein sequence ID" value="GAM57596.1"/>
    <property type="molecule type" value="Genomic_DNA"/>
</dbReference>
<dbReference type="Proteomes" id="UP000031671">
    <property type="component" value="Unassembled WGS sequence"/>
</dbReference>
<feature type="domain" description="FAD linked oxidase N-terminal" evidence="3">
    <location>
        <begin position="44"/>
        <end position="116"/>
    </location>
</feature>
<dbReference type="PANTHER" id="PTHR11748">
    <property type="entry name" value="D-LACTATE DEHYDROGENASE"/>
    <property type="match status" value="1"/>
</dbReference>
<dbReference type="GO" id="GO:0008720">
    <property type="term" value="F:D-lactate dehydrogenase (NAD+) activity"/>
    <property type="evidence" value="ECO:0007669"/>
    <property type="project" value="TreeGrafter"/>
</dbReference>
<dbReference type="SUPFAM" id="SSF56176">
    <property type="entry name" value="FAD-binding/transporter-associated domain-like"/>
    <property type="match status" value="1"/>
</dbReference>
<evidence type="ECO:0000256" key="2">
    <source>
        <dbReference type="ARBA" id="ARBA00022827"/>
    </source>
</evidence>
<dbReference type="AlphaFoldDB" id="A0A0B8NUK5"/>